<keyword evidence="4" id="KW-1185">Reference proteome</keyword>
<dbReference type="FunCoup" id="A0A0Q0XMH8">
    <property type="interactions" value="130"/>
</dbReference>
<feature type="domain" description="G" evidence="1">
    <location>
        <begin position="166"/>
        <end position="268"/>
    </location>
</feature>
<evidence type="ECO:0000259" key="1">
    <source>
        <dbReference type="Pfam" id="PF01926"/>
    </source>
</evidence>
<dbReference type="InterPro" id="IPR027417">
    <property type="entry name" value="P-loop_NTPase"/>
</dbReference>
<dbReference type="EMBL" id="LKBH01000006">
    <property type="protein sequence ID" value="KQB36799.1"/>
    <property type="molecule type" value="Genomic_DNA"/>
</dbReference>
<dbReference type="PRINTS" id="PR00326">
    <property type="entry name" value="GTP1OBG"/>
</dbReference>
<name>A0A0Q0XMH8_9ARCH</name>
<organism evidence="3 4">
    <name type="scientific">Acidiplasma cupricumulans</name>
    <dbReference type="NCBI Taxonomy" id="312540"/>
    <lineage>
        <taxon>Archaea</taxon>
        <taxon>Methanobacteriati</taxon>
        <taxon>Thermoplasmatota</taxon>
        <taxon>Thermoplasmata</taxon>
        <taxon>Thermoplasmatales</taxon>
        <taxon>Ferroplasmaceae</taxon>
        <taxon>Acidiplasma</taxon>
    </lineage>
</organism>
<dbReference type="Proteomes" id="UP000050301">
    <property type="component" value="Unassembled WGS sequence"/>
</dbReference>
<dbReference type="AlphaFoldDB" id="A0A0Q0XMH8"/>
<proteinExistence type="predicted"/>
<dbReference type="RefSeq" id="WP_055040731.1">
    <property type="nucleotide sequence ID" value="NZ_LKBH01000006.1"/>
</dbReference>
<dbReference type="Gene3D" id="3.40.50.300">
    <property type="entry name" value="P-loop containing nucleotide triphosphate hydrolases"/>
    <property type="match status" value="1"/>
</dbReference>
<dbReference type="GO" id="GO:0005525">
    <property type="term" value="F:GTP binding"/>
    <property type="evidence" value="ECO:0007669"/>
    <property type="project" value="InterPro"/>
</dbReference>
<accession>A0A0Q0XMH8</accession>
<evidence type="ECO:0000259" key="2">
    <source>
        <dbReference type="Pfam" id="PF17835"/>
    </source>
</evidence>
<evidence type="ECO:0000313" key="4">
    <source>
        <dbReference type="Proteomes" id="UP000050301"/>
    </source>
</evidence>
<protein>
    <submittedName>
        <fullName evidence="3">GTPase</fullName>
    </submittedName>
</protein>
<dbReference type="InterPro" id="IPR041623">
    <property type="entry name" value="NOG1_N"/>
</dbReference>
<dbReference type="Pfam" id="PF17835">
    <property type="entry name" value="NOG1_N"/>
    <property type="match status" value="1"/>
</dbReference>
<sequence length="322" mass="37252">MFEYIPTVLRSQEIIDKSFKKASNIVEPYFPKKEDKVRKEVIDRISTIESISTGHFDKLIKKFPTIEAVHPFYYSLIDLMFDVNKYKLSLGKVQWTSEKIKDLSTFYIKKLKYARTIDDINSIMKSYYGRYSSLVNNIGNDLLFLGECRNYLKRLPGIIMNIPTFILAGMPNTGKSSLLHEITGNNPEIAEYPFTTRDILIAYRHFNNRRAQFIDTPGILDRTMDKRNDIEKKSIIALSKIDGIILFLMDYSGTTKYTVDEQEELYSEIKNSFSNKIYRIQTKIDISQRVEDIAVSTKIPDGIKPLMEIIESEVNGYYGSGN</sequence>
<dbReference type="Gene3D" id="1.20.120.1190">
    <property type="match status" value="1"/>
</dbReference>
<reference evidence="3 4" key="1">
    <citation type="submission" date="2015-09" db="EMBL/GenBank/DDBJ databases">
        <title>Heavy metals and arsenic resistance mechanisms in polyextremophilic archaea of the family Ferroplasmaceae.</title>
        <authorList>
            <person name="Bulaev A.G."/>
            <person name="Kanygina A.V."/>
        </authorList>
    </citation>
    <scope>NUCLEOTIDE SEQUENCE [LARGE SCALE GENOMIC DNA]</scope>
    <source>
        <strain evidence="3 4">BH2</strain>
    </source>
</reference>
<feature type="domain" description="NOG1 N-terminal helical" evidence="2">
    <location>
        <begin position="2"/>
        <end position="158"/>
    </location>
</feature>
<dbReference type="InterPro" id="IPR006073">
    <property type="entry name" value="GTP-bd"/>
</dbReference>
<dbReference type="SUPFAM" id="SSF52540">
    <property type="entry name" value="P-loop containing nucleoside triphosphate hydrolases"/>
    <property type="match status" value="1"/>
</dbReference>
<dbReference type="Pfam" id="PF01926">
    <property type="entry name" value="MMR_HSR1"/>
    <property type="match status" value="1"/>
</dbReference>
<dbReference type="InParanoid" id="A0A0Q0XMH8"/>
<gene>
    <name evidence="3" type="ORF">AOG55_03135</name>
</gene>
<comment type="caution">
    <text evidence="3">The sequence shown here is derived from an EMBL/GenBank/DDBJ whole genome shotgun (WGS) entry which is preliminary data.</text>
</comment>
<dbReference type="PANTHER" id="PTHR45759">
    <property type="entry name" value="NUCLEOLAR GTP-BINDING PROTEIN 1"/>
    <property type="match status" value="1"/>
</dbReference>
<evidence type="ECO:0000313" key="3">
    <source>
        <dbReference type="EMBL" id="KQB36799.1"/>
    </source>
</evidence>